<dbReference type="AlphaFoldDB" id="A0A919VMA4"/>
<dbReference type="CDD" id="cd06173">
    <property type="entry name" value="MFS_MefA_like"/>
    <property type="match status" value="1"/>
</dbReference>
<accession>A0A919VMA4</accession>
<dbReference type="GO" id="GO:0005886">
    <property type="term" value="C:plasma membrane"/>
    <property type="evidence" value="ECO:0007669"/>
    <property type="project" value="UniProtKB-SubCell"/>
</dbReference>
<dbReference type="PANTHER" id="PTHR23513">
    <property type="entry name" value="INTEGRAL MEMBRANE EFFLUX PROTEIN-RELATED"/>
    <property type="match status" value="1"/>
</dbReference>
<feature type="domain" description="Major facilitator superfamily (MFS) profile" evidence="9">
    <location>
        <begin position="21"/>
        <end position="408"/>
    </location>
</feature>
<feature type="transmembrane region" description="Helical" evidence="8">
    <location>
        <begin position="21"/>
        <end position="41"/>
    </location>
</feature>
<dbReference type="Gene3D" id="1.20.1250.20">
    <property type="entry name" value="MFS general substrate transporter like domains"/>
    <property type="match status" value="1"/>
</dbReference>
<dbReference type="SUPFAM" id="SSF103473">
    <property type="entry name" value="MFS general substrate transporter"/>
    <property type="match status" value="1"/>
</dbReference>
<dbReference type="EMBL" id="BOQL01000037">
    <property type="protein sequence ID" value="GIM71484.1"/>
    <property type="molecule type" value="Genomic_DNA"/>
</dbReference>
<comment type="caution">
    <text evidence="10">The sequence shown here is derived from an EMBL/GenBank/DDBJ whole genome shotgun (WGS) entry which is preliminary data.</text>
</comment>
<evidence type="ECO:0000256" key="4">
    <source>
        <dbReference type="ARBA" id="ARBA00022692"/>
    </source>
</evidence>
<dbReference type="Pfam" id="PF05977">
    <property type="entry name" value="MFS_3"/>
    <property type="match status" value="1"/>
</dbReference>
<gene>
    <name evidence="10" type="ORF">Aau02nite_46240</name>
</gene>
<feature type="transmembrane region" description="Helical" evidence="8">
    <location>
        <begin position="172"/>
        <end position="197"/>
    </location>
</feature>
<sequence>MAPAQASAGETSAWAPLRDKIFRGLWIGVLASNVGTWMQTVGAQWQLVHEPDAATYVSLVQTATMLPVLLLALPSGTLADTFDRRRLLLAVQVGLFAVAGTLTVLTVLDRMPPPLLLIFTFLLGVGQALTLPTWQAVIPEVVPRDELASASALGAVNTNLARSAGPAVAGLLVAHVGVAAVFGLNALSFVIFAGALLRWRRPPESGTAHAERFGPALRAGGRYVRYSPVVRRILLRVMLFVLPGSIVWGLLPLVAEQELAMGPGGYGILLAALGVGAVLGALLMPRVREHVPANRLLVLSGTVYGLALLVVASVAVTAVVVPVLVAAGLAWMIQVSRMNASLQLFLPNWVRARGFAVYQVVFAGGQAIGALLWGQVTQAYGLRAAFLAAATLMLLGTVTVRRLPLHHQEGDRSPAVYWAEPHLMLEPHLDEGPVLVTATYRVPAANRAAFVAAMQAVRRSRQRTGATRWGLFRPGEQTDEFVEVYLVPTWEEHLRQHEGRLTGSDEQQEQQAWALADGPPVVSHLLPADSPD</sequence>
<dbReference type="Proteomes" id="UP000681340">
    <property type="component" value="Unassembled WGS sequence"/>
</dbReference>
<keyword evidence="5 8" id="KW-1133">Transmembrane helix</keyword>
<feature type="transmembrane region" description="Helical" evidence="8">
    <location>
        <begin position="53"/>
        <end position="75"/>
    </location>
</feature>
<feature type="transmembrane region" description="Helical" evidence="8">
    <location>
        <begin position="304"/>
        <end position="333"/>
    </location>
</feature>
<dbReference type="PANTHER" id="PTHR23513:SF11">
    <property type="entry name" value="STAPHYLOFERRIN A TRANSPORTER"/>
    <property type="match status" value="1"/>
</dbReference>
<name>A0A919VMA4_9ACTN</name>
<organism evidence="10 11">
    <name type="scientific">Actinoplanes auranticolor</name>
    <dbReference type="NCBI Taxonomy" id="47988"/>
    <lineage>
        <taxon>Bacteria</taxon>
        <taxon>Bacillati</taxon>
        <taxon>Actinomycetota</taxon>
        <taxon>Actinomycetes</taxon>
        <taxon>Micromonosporales</taxon>
        <taxon>Micromonosporaceae</taxon>
        <taxon>Actinoplanes</taxon>
    </lineage>
</organism>
<proteinExistence type="predicted"/>
<protein>
    <submittedName>
        <fullName evidence="10">MFS transporter</fullName>
    </submittedName>
</protein>
<evidence type="ECO:0000256" key="1">
    <source>
        <dbReference type="ARBA" id="ARBA00004651"/>
    </source>
</evidence>
<evidence type="ECO:0000313" key="10">
    <source>
        <dbReference type="EMBL" id="GIM71484.1"/>
    </source>
</evidence>
<dbReference type="InterPro" id="IPR010290">
    <property type="entry name" value="TM_effector"/>
</dbReference>
<evidence type="ECO:0000256" key="5">
    <source>
        <dbReference type="ARBA" id="ARBA00022989"/>
    </source>
</evidence>
<keyword evidence="2" id="KW-0813">Transport</keyword>
<keyword evidence="6 8" id="KW-0472">Membrane</keyword>
<evidence type="ECO:0000256" key="8">
    <source>
        <dbReference type="SAM" id="Phobius"/>
    </source>
</evidence>
<evidence type="ECO:0000256" key="6">
    <source>
        <dbReference type="ARBA" id="ARBA00023136"/>
    </source>
</evidence>
<dbReference type="RefSeq" id="WP_212990614.1">
    <property type="nucleotide sequence ID" value="NZ_BAABEA010000001.1"/>
</dbReference>
<reference evidence="10" key="1">
    <citation type="submission" date="2021-03" db="EMBL/GenBank/DDBJ databases">
        <title>Whole genome shotgun sequence of Actinoplanes auranticolor NBRC 12245.</title>
        <authorList>
            <person name="Komaki H."/>
            <person name="Tamura T."/>
        </authorList>
    </citation>
    <scope>NUCLEOTIDE SEQUENCE</scope>
    <source>
        <strain evidence="10">NBRC 12245</strain>
    </source>
</reference>
<feature type="transmembrane region" description="Helical" evidence="8">
    <location>
        <begin position="233"/>
        <end position="254"/>
    </location>
</feature>
<keyword evidence="11" id="KW-1185">Reference proteome</keyword>
<dbReference type="InterPro" id="IPR036259">
    <property type="entry name" value="MFS_trans_sf"/>
</dbReference>
<dbReference type="PROSITE" id="PS50850">
    <property type="entry name" value="MFS"/>
    <property type="match status" value="1"/>
</dbReference>
<evidence type="ECO:0000256" key="3">
    <source>
        <dbReference type="ARBA" id="ARBA00022475"/>
    </source>
</evidence>
<keyword evidence="3" id="KW-1003">Cell membrane</keyword>
<comment type="subcellular location">
    <subcellularLocation>
        <location evidence="1">Cell membrane</location>
        <topology evidence="1">Multi-pass membrane protein</topology>
    </subcellularLocation>
</comment>
<evidence type="ECO:0000256" key="7">
    <source>
        <dbReference type="SAM" id="MobiDB-lite"/>
    </source>
</evidence>
<feature type="transmembrane region" description="Helical" evidence="8">
    <location>
        <begin position="354"/>
        <end position="374"/>
    </location>
</feature>
<dbReference type="InterPro" id="IPR020846">
    <property type="entry name" value="MFS_dom"/>
</dbReference>
<dbReference type="GO" id="GO:0022857">
    <property type="term" value="F:transmembrane transporter activity"/>
    <property type="evidence" value="ECO:0007669"/>
    <property type="project" value="InterPro"/>
</dbReference>
<evidence type="ECO:0000256" key="2">
    <source>
        <dbReference type="ARBA" id="ARBA00022448"/>
    </source>
</evidence>
<evidence type="ECO:0000313" key="11">
    <source>
        <dbReference type="Proteomes" id="UP000681340"/>
    </source>
</evidence>
<evidence type="ECO:0000259" key="9">
    <source>
        <dbReference type="PROSITE" id="PS50850"/>
    </source>
</evidence>
<feature type="transmembrane region" description="Helical" evidence="8">
    <location>
        <begin position="266"/>
        <end position="284"/>
    </location>
</feature>
<feature type="region of interest" description="Disordered" evidence="7">
    <location>
        <begin position="500"/>
        <end position="522"/>
    </location>
</feature>
<feature type="transmembrane region" description="Helical" evidence="8">
    <location>
        <begin position="87"/>
        <end position="108"/>
    </location>
</feature>
<keyword evidence="4 8" id="KW-0812">Transmembrane</keyword>
<feature type="transmembrane region" description="Helical" evidence="8">
    <location>
        <begin position="380"/>
        <end position="400"/>
    </location>
</feature>